<reference evidence="1 2" key="1">
    <citation type="journal article" date="2019" name="Sci. Rep.">
        <title>Orb-weaving spider Araneus ventricosus genome elucidates the spidroin gene catalogue.</title>
        <authorList>
            <person name="Kono N."/>
            <person name="Nakamura H."/>
            <person name="Ohtoshi R."/>
            <person name="Moran D.A.P."/>
            <person name="Shinohara A."/>
            <person name="Yoshida Y."/>
            <person name="Fujiwara M."/>
            <person name="Mori M."/>
            <person name="Tomita M."/>
            <person name="Arakawa K."/>
        </authorList>
    </citation>
    <scope>NUCLEOTIDE SEQUENCE [LARGE SCALE GENOMIC DNA]</scope>
</reference>
<dbReference type="EMBL" id="BGPR01045995">
    <property type="protein sequence ID" value="GBO22942.1"/>
    <property type="molecule type" value="Genomic_DNA"/>
</dbReference>
<keyword evidence="2" id="KW-1185">Reference proteome</keyword>
<accession>A0A4Y2VED2</accession>
<evidence type="ECO:0000313" key="1">
    <source>
        <dbReference type="EMBL" id="GBO22942.1"/>
    </source>
</evidence>
<organism evidence="1 2">
    <name type="scientific">Araneus ventricosus</name>
    <name type="common">Orbweaver spider</name>
    <name type="synonym">Epeira ventricosa</name>
    <dbReference type="NCBI Taxonomy" id="182803"/>
    <lineage>
        <taxon>Eukaryota</taxon>
        <taxon>Metazoa</taxon>
        <taxon>Ecdysozoa</taxon>
        <taxon>Arthropoda</taxon>
        <taxon>Chelicerata</taxon>
        <taxon>Arachnida</taxon>
        <taxon>Araneae</taxon>
        <taxon>Araneomorphae</taxon>
        <taxon>Entelegynae</taxon>
        <taxon>Araneoidea</taxon>
        <taxon>Araneidae</taxon>
        <taxon>Araneus</taxon>
    </lineage>
</organism>
<sequence length="119" mass="13668">MVAAEILHQKETSNTLANVQKDTNTWVRRRMETEDFESNDDVEKFLAHRVKENTSTKVTIPTPLTPSIYSKRASKRQMAEEADSVMEKLGGKAEDELDVFVSLSNYATALIYMIWRKQN</sequence>
<name>A0A4Y2VED2_ARAVE</name>
<proteinExistence type="predicted"/>
<gene>
    <name evidence="1" type="ORF">AVEN_31273_1</name>
</gene>
<dbReference type="Proteomes" id="UP000499080">
    <property type="component" value="Unassembled WGS sequence"/>
</dbReference>
<protein>
    <submittedName>
        <fullName evidence="1">Uncharacterized protein</fullName>
    </submittedName>
</protein>
<dbReference type="AlphaFoldDB" id="A0A4Y2VED2"/>
<evidence type="ECO:0000313" key="2">
    <source>
        <dbReference type="Proteomes" id="UP000499080"/>
    </source>
</evidence>
<comment type="caution">
    <text evidence="1">The sequence shown here is derived from an EMBL/GenBank/DDBJ whole genome shotgun (WGS) entry which is preliminary data.</text>
</comment>